<dbReference type="Proteomes" id="UP000238338">
    <property type="component" value="Unassembled WGS sequence"/>
</dbReference>
<dbReference type="AlphaFoldDB" id="A0A2S8S8B4"/>
<dbReference type="GO" id="GO:0006004">
    <property type="term" value="P:fucose metabolic process"/>
    <property type="evidence" value="ECO:0007669"/>
    <property type="project" value="TreeGrafter"/>
</dbReference>
<dbReference type="GO" id="GO:0036373">
    <property type="term" value="F:L-fucose mutarotase activity"/>
    <property type="evidence" value="ECO:0007669"/>
    <property type="project" value="UniProtKB-EC"/>
</dbReference>
<dbReference type="RefSeq" id="WP_105514475.1">
    <property type="nucleotide sequence ID" value="NZ_PVEP01000003.1"/>
</dbReference>
<dbReference type="InterPro" id="IPR050443">
    <property type="entry name" value="RbsD/FucU_mutarotase"/>
</dbReference>
<evidence type="ECO:0000313" key="4">
    <source>
        <dbReference type="EMBL" id="PQV57071.1"/>
    </source>
</evidence>
<accession>A0A2S8S8B4</accession>
<dbReference type="GO" id="GO:0042806">
    <property type="term" value="F:fucose binding"/>
    <property type="evidence" value="ECO:0007669"/>
    <property type="project" value="TreeGrafter"/>
</dbReference>
<sequence length="147" mass="15687">MLKGIDPRMTADLLDLLMRLGHGDELVLVDCNYPAHATASETVSGQLVELPGFNAPAAIALICGLMPLDHFVPQGAFWMEEDGKGAAPAEVHRDALAVLGAEMPEGGAVGSLERQAFYARARTGFGVVRCTETRAFGCFILRKGVIF</sequence>
<reference evidence="4 5" key="1">
    <citation type="submission" date="2018-02" db="EMBL/GenBank/DDBJ databases">
        <title>Genomic Encyclopedia of Archaeal and Bacterial Type Strains, Phase II (KMG-II): from individual species to whole genera.</title>
        <authorList>
            <person name="Goeker M."/>
        </authorList>
    </citation>
    <scope>NUCLEOTIDE SEQUENCE [LARGE SCALE GENOMIC DNA]</scope>
    <source>
        <strain evidence="4 5">DSM 18921</strain>
    </source>
</reference>
<evidence type="ECO:0000256" key="1">
    <source>
        <dbReference type="ARBA" id="ARBA00000223"/>
    </source>
</evidence>
<dbReference type="InterPro" id="IPR007721">
    <property type="entry name" value="RbsD_FucU"/>
</dbReference>
<organism evidence="4 5">
    <name type="scientific">Albidovulum denitrificans</name>
    <dbReference type="NCBI Taxonomy" id="404881"/>
    <lineage>
        <taxon>Bacteria</taxon>
        <taxon>Pseudomonadati</taxon>
        <taxon>Pseudomonadota</taxon>
        <taxon>Alphaproteobacteria</taxon>
        <taxon>Rhodobacterales</taxon>
        <taxon>Paracoccaceae</taxon>
        <taxon>Albidovulum</taxon>
    </lineage>
</organism>
<gene>
    <name evidence="4" type="ORF">LX70_01929</name>
</gene>
<comment type="catalytic activity">
    <reaction evidence="1">
        <text>beta-D-ribopyranose = beta-D-ribofuranose</text>
        <dbReference type="Rhea" id="RHEA:25432"/>
        <dbReference type="ChEBI" id="CHEBI:27476"/>
        <dbReference type="ChEBI" id="CHEBI:47002"/>
        <dbReference type="EC" id="5.4.99.62"/>
    </reaction>
</comment>
<dbReference type="PANTHER" id="PTHR31690">
    <property type="entry name" value="FUCOSE MUTAROTASE"/>
    <property type="match status" value="1"/>
</dbReference>
<protein>
    <submittedName>
        <fullName evidence="4">L-fucose mutarotase</fullName>
    </submittedName>
</protein>
<dbReference type="OrthoDB" id="7947972at2"/>
<evidence type="ECO:0000313" key="5">
    <source>
        <dbReference type="Proteomes" id="UP000238338"/>
    </source>
</evidence>
<dbReference type="EMBL" id="PVEP01000003">
    <property type="protein sequence ID" value="PQV57071.1"/>
    <property type="molecule type" value="Genomic_DNA"/>
</dbReference>
<dbReference type="Pfam" id="PF05025">
    <property type="entry name" value="RbsD_FucU"/>
    <property type="match status" value="1"/>
</dbReference>
<dbReference type="InterPro" id="IPR023750">
    <property type="entry name" value="RbsD-like_sf"/>
</dbReference>
<proteinExistence type="predicted"/>
<evidence type="ECO:0000256" key="3">
    <source>
        <dbReference type="ARBA" id="ARBA00036324"/>
    </source>
</evidence>
<name>A0A2S8S8B4_9RHOB</name>
<comment type="catalytic activity">
    <reaction evidence="3">
        <text>alpha-L-fucose = beta-L-fucose</text>
        <dbReference type="Rhea" id="RHEA:25580"/>
        <dbReference type="ChEBI" id="CHEBI:42548"/>
        <dbReference type="ChEBI" id="CHEBI:42589"/>
        <dbReference type="EC" id="5.1.3.29"/>
    </reaction>
</comment>
<dbReference type="SUPFAM" id="SSF102546">
    <property type="entry name" value="RbsD-like"/>
    <property type="match status" value="1"/>
</dbReference>
<keyword evidence="2" id="KW-0413">Isomerase</keyword>
<dbReference type="GO" id="GO:0062193">
    <property type="term" value="F:D-ribose pyranase activity"/>
    <property type="evidence" value="ECO:0007669"/>
    <property type="project" value="UniProtKB-EC"/>
</dbReference>
<dbReference type="Gene3D" id="3.40.1650.10">
    <property type="entry name" value="RbsD-like domain"/>
    <property type="match status" value="1"/>
</dbReference>
<keyword evidence="5" id="KW-1185">Reference proteome</keyword>
<dbReference type="PANTHER" id="PTHR31690:SF4">
    <property type="entry name" value="FUCOSE MUTAROTASE"/>
    <property type="match status" value="1"/>
</dbReference>
<evidence type="ECO:0000256" key="2">
    <source>
        <dbReference type="ARBA" id="ARBA00023235"/>
    </source>
</evidence>
<comment type="caution">
    <text evidence="4">The sequence shown here is derived from an EMBL/GenBank/DDBJ whole genome shotgun (WGS) entry which is preliminary data.</text>
</comment>